<keyword evidence="4" id="KW-0560">Oxidoreductase</keyword>
<evidence type="ECO:0000313" key="8">
    <source>
        <dbReference type="Proteomes" id="UP000054845"/>
    </source>
</evidence>
<feature type="domain" description="Acyl-CoA oxidase/dehydrogenase middle" evidence="6">
    <location>
        <begin position="199"/>
        <end position="322"/>
    </location>
</feature>
<evidence type="ECO:0000256" key="3">
    <source>
        <dbReference type="ARBA" id="ARBA00022827"/>
    </source>
</evidence>
<dbReference type="STRING" id="401625.A0A0P1BIG4"/>
<comment type="similarity">
    <text evidence="1 4">Belongs to the acyl-CoA dehydrogenase family.</text>
</comment>
<evidence type="ECO:0000313" key="7">
    <source>
        <dbReference type="EMBL" id="CEH15495.1"/>
    </source>
</evidence>
<feature type="domain" description="Acyl-CoA dehydrogenase/oxidase C-terminal" evidence="5">
    <location>
        <begin position="360"/>
        <end position="431"/>
    </location>
</feature>
<keyword evidence="3 4" id="KW-0274">FAD</keyword>
<keyword evidence="8" id="KW-1185">Reference proteome</keyword>
<dbReference type="Pfam" id="PF02770">
    <property type="entry name" value="Acyl-CoA_dh_M"/>
    <property type="match status" value="1"/>
</dbReference>
<comment type="cofactor">
    <cofactor evidence="4">
        <name>FAD</name>
        <dbReference type="ChEBI" id="CHEBI:57692"/>
    </cofactor>
</comment>
<dbReference type="EMBL" id="CCYA01000264">
    <property type="protein sequence ID" value="CEH15495.1"/>
    <property type="molecule type" value="Genomic_DNA"/>
</dbReference>
<dbReference type="PANTHER" id="PTHR42707:SF2">
    <property type="entry name" value="ACD11 DEHYDROGENASE"/>
    <property type="match status" value="1"/>
</dbReference>
<dbReference type="GO" id="GO:0003995">
    <property type="term" value="F:acyl-CoA dehydrogenase activity"/>
    <property type="evidence" value="ECO:0007669"/>
    <property type="project" value="TreeGrafter"/>
</dbReference>
<name>A0A0P1BIG4_9BASI</name>
<evidence type="ECO:0000259" key="6">
    <source>
        <dbReference type="Pfam" id="PF02770"/>
    </source>
</evidence>
<dbReference type="InterPro" id="IPR036250">
    <property type="entry name" value="AcylCo_DH-like_C"/>
</dbReference>
<evidence type="ECO:0000256" key="2">
    <source>
        <dbReference type="ARBA" id="ARBA00022630"/>
    </source>
</evidence>
<proteinExistence type="inferred from homology"/>
<dbReference type="InterPro" id="IPR009100">
    <property type="entry name" value="AcylCoA_DH/oxidase_NM_dom_sf"/>
</dbReference>
<dbReference type="SUPFAM" id="SSF47203">
    <property type="entry name" value="Acyl-CoA dehydrogenase C-terminal domain-like"/>
    <property type="match status" value="1"/>
</dbReference>
<dbReference type="PANTHER" id="PTHR42707">
    <property type="entry name" value="ACYL-COA DEHYDROGENASE"/>
    <property type="match status" value="1"/>
</dbReference>
<evidence type="ECO:0000256" key="1">
    <source>
        <dbReference type="ARBA" id="ARBA00009347"/>
    </source>
</evidence>
<reference evidence="7 8" key="1">
    <citation type="submission" date="2014-09" db="EMBL/GenBank/DDBJ databases">
        <authorList>
            <person name="Magalhaes I.L.F."/>
            <person name="Oliveira U."/>
            <person name="Santos F.R."/>
            <person name="Vidigal T.H.D.A."/>
            <person name="Brescovit A.D."/>
            <person name="Santos A.J."/>
        </authorList>
    </citation>
    <scope>NUCLEOTIDE SEQUENCE [LARGE SCALE GENOMIC DNA]</scope>
</reference>
<dbReference type="Gene3D" id="1.20.140.10">
    <property type="entry name" value="Butyryl-CoA Dehydrogenase, subunit A, domain 3"/>
    <property type="match status" value="1"/>
</dbReference>
<dbReference type="Gene3D" id="6.10.250.600">
    <property type="match status" value="1"/>
</dbReference>
<dbReference type="Gene3D" id="2.40.110.20">
    <property type="match status" value="1"/>
</dbReference>
<evidence type="ECO:0000256" key="4">
    <source>
        <dbReference type="RuleBase" id="RU362125"/>
    </source>
</evidence>
<dbReference type="AlphaFoldDB" id="A0A0P1BIG4"/>
<organism evidence="7 8">
    <name type="scientific">Ceraceosorus bombacis</name>
    <dbReference type="NCBI Taxonomy" id="401625"/>
    <lineage>
        <taxon>Eukaryota</taxon>
        <taxon>Fungi</taxon>
        <taxon>Dikarya</taxon>
        <taxon>Basidiomycota</taxon>
        <taxon>Ustilaginomycotina</taxon>
        <taxon>Exobasidiomycetes</taxon>
        <taxon>Ceraceosorales</taxon>
        <taxon>Ceraceosoraceae</taxon>
        <taxon>Ceraceosorus</taxon>
    </lineage>
</organism>
<dbReference type="InterPro" id="IPR009075">
    <property type="entry name" value="AcylCo_DH/oxidase_C"/>
</dbReference>
<protein>
    <submittedName>
        <fullName evidence="7">Very-long-chain acyl-CoA dehydrogenase</fullName>
    </submittedName>
</protein>
<dbReference type="Proteomes" id="UP000054845">
    <property type="component" value="Unassembled WGS sequence"/>
</dbReference>
<dbReference type="OrthoDB" id="10251155at2759"/>
<dbReference type="InterPro" id="IPR052904">
    <property type="entry name" value="Acyl-CoA_dehydrogenase-like"/>
</dbReference>
<dbReference type="InterPro" id="IPR006091">
    <property type="entry name" value="Acyl-CoA_Oxase/DH_mid-dom"/>
</dbReference>
<evidence type="ECO:0000259" key="5">
    <source>
        <dbReference type="Pfam" id="PF00441"/>
    </source>
</evidence>
<sequence length="608" mass="66184">MRIEEVHRLNPPIEGDPWEVQPVLQSLLARHLAATVPDSIPELHHELLERLRSLGKEVQTSLRPIAETLDHSEGPKLIQYDQWGQRLDKVVTSEGWRAIATWLAERGVLGEAFDEEYQQAYLADREKSAGGKKRLGGAARLYAQARTHLVSADSHVGLCPISMTDGGILALARFGTRDQKDRWLARLLHRGPGAAFAGQWMTERAGGSSVNFTETRAARLDGGDSTKGKPGDLYLLNGFKWFSSAADGHVAFALARTSDEGSRGLSLFLVPLRRQDRPALPANLVPECDARAPHSALNGVRIHRLKNKLGSHHLPTAELELDGAVAELVGEVGKGVKQISNILNITRIYSASGSVAALARNHNLAVELLIPVVKAYAATLGTQYSAVCLASLGGQGYMSETPTTTLLRDSLVETIWEGTASVLSLDVARVLVQSRGEALFEFVVEVERSLGESYQHLRPASDASKNEGFQAGPAEDVRDLLRDTTNCLDALRSRGWKMLQSGLASNDARIARLLLETIAKVTAIEQLLAHAAWLNTTHQNAFEATLYVKRAQRFLELTGGFETTIRQLQVEPASYSETASTDRLLALIDVPMLGPSPAQSLGALRANL</sequence>
<dbReference type="SUPFAM" id="SSF56645">
    <property type="entry name" value="Acyl-CoA dehydrogenase NM domain-like"/>
    <property type="match status" value="1"/>
</dbReference>
<accession>A0A0P1BIG4</accession>
<keyword evidence="2 4" id="KW-0285">Flavoprotein</keyword>
<dbReference type="Pfam" id="PF00441">
    <property type="entry name" value="Acyl-CoA_dh_1"/>
    <property type="match status" value="1"/>
</dbReference>